<dbReference type="SUPFAM" id="SSF46689">
    <property type="entry name" value="Homeodomain-like"/>
    <property type="match status" value="1"/>
</dbReference>
<dbReference type="PANTHER" id="PTHR47506">
    <property type="entry name" value="TRANSCRIPTIONAL REGULATORY PROTEIN"/>
    <property type="match status" value="1"/>
</dbReference>
<dbReference type="EMBL" id="JAGJCB010000016">
    <property type="protein sequence ID" value="MBP0905054.1"/>
    <property type="molecule type" value="Genomic_DNA"/>
</dbReference>
<dbReference type="SUPFAM" id="SSF48498">
    <property type="entry name" value="Tetracyclin repressor-like, C-terminal domain"/>
    <property type="match status" value="1"/>
</dbReference>
<keyword evidence="1" id="KW-0805">Transcription regulation</keyword>
<organism evidence="6 7">
    <name type="scientific">Mariniflexile gromovii</name>
    <dbReference type="NCBI Taxonomy" id="362523"/>
    <lineage>
        <taxon>Bacteria</taxon>
        <taxon>Pseudomonadati</taxon>
        <taxon>Bacteroidota</taxon>
        <taxon>Flavobacteriia</taxon>
        <taxon>Flavobacteriales</taxon>
        <taxon>Flavobacteriaceae</taxon>
        <taxon>Mariniflexile</taxon>
    </lineage>
</organism>
<comment type="caution">
    <text evidence="6">The sequence shown here is derived from an EMBL/GenBank/DDBJ whole genome shotgun (WGS) entry which is preliminary data.</text>
</comment>
<evidence type="ECO:0000259" key="5">
    <source>
        <dbReference type="PROSITE" id="PS50977"/>
    </source>
</evidence>
<protein>
    <submittedName>
        <fullName evidence="6">TetR/AcrR family transcriptional regulator</fullName>
    </submittedName>
</protein>
<evidence type="ECO:0000256" key="1">
    <source>
        <dbReference type="ARBA" id="ARBA00023015"/>
    </source>
</evidence>
<dbReference type="PANTHER" id="PTHR47506:SF3">
    <property type="entry name" value="HTH-TYPE TRANSCRIPTIONAL REGULATOR LMRA"/>
    <property type="match status" value="1"/>
</dbReference>
<dbReference type="Pfam" id="PF16925">
    <property type="entry name" value="TetR_C_13"/>
    <property type="match status" value="1"/>
</dbReference>
<dbReference type="PROSITE" id="PS50977">
    <property type="entry name" value="HTH_TETR_2"/>
    <property type="match status" value="1"/>
</dbReference>
<accession>A0ABS4BWT8</accession>
<evidence type="ECO:0000256" key="4">
    <source>
        <dbReference type="PROSITE-ProRule" id="PRU00335"/>
    </source>
</evidence>
<evidence type="ECO:0000313" key="6">
    <source>
        <dbReference type="EMBL" id="MBP0905054.1"/>
    </source>
</evidence>
<keyword evidence="3" id="KW-0804">Transcription</keyword>
<sequence>MTKTEKTKQFIIEKSSVHFNKIGYLGTSLRDITNLTGLTKGSIYGNFENKEEVAKAAYKYNAKRIGNKIISALNQSPSGAINKLMAIVDFYKNNWSVIIETGGCPLLNAATESDDAFPKLNIEVRKSFIGFTKIFEDIIKNGIEERIFKHDLNIKEYASTMVMLIEGGVLLSKTMADKEYLNISLKRIENLIHNEMKL</sequence>
<dbReference type="Pfam" id="PF00440">
    <property type="entry name" value="TetR_N"/>
    <property type="match status" value="1"/>
</dbReference>
<dbReference type="InterPro" id="IPR001647">
    <property type="entry name" value="HTH_TetR"/>
</dbReference>
<dbReference type="Gene3D" id="1.10.357.10">
    <property type="entry name" value="Tetracycline Repressor, domain 2"/>
    <property type="match status" value="1"/>
</dbReference>
<proteinExistence type="predicted"/>
<name>A0ABS4BWT8_9FLAO</name>
<gene>
    <name evidence="6" type="ORF">J8H85_14535</name>
</gene>
<dbReference type="InterPro" id="IPR036271">
    <property type="entry name" value="Tet_transcr_reg_TetR-rel_C_sf"/>
</dbReference>
<evidence type="ECO:0000313" key="7">
    <source>
        <dbReference type="Proteomes" id="UP000670776"/>
    </source>
</evidence>
<keyword evidence="2 4" id="KW-0238">DNA-binding</keyword>
<keyword evidence="7" id="KW-1185">Reference proteome</keyword>
<evidence type="ECO:0000256" key="2">
    <source>
        <dbReference type="ARBA" id="ARBA00023125"/>
    </source>
</evidence>
<dbReference type="InterPro" id="IPR009057">
    <property type="entry name" value="Homeodomain-like_sf"/>
</dbReference>
<evidence type="ECO:0000256" key="3">
    <source>
        <dbReference type="ARBA" id="ARBA00023163"/>
    </source>
</evidence>
<dbReference type="InterPro" id="IPR011075">
    <property type="entry name" value="TetR_C"/>
</dbReference>
<dbReference type="Proteomes" id="UP000670776">
    <property type="component" value="Unassembled WGS sequence"/>
</dbReference>
<reference evidence="6 7" key="1">
    <citation type="submission" date="2021-04" db="EMBL/GenBank/DDBJ databases">
        <title>Mariniflexile gromovii gen. nov., sp. nov., a gliding bacterium isolated from the sea urchin Strongylocentrotus intermedius.</title>
        <authorList>
            <person name="Ko S."/>
            <person name="Le V."/>
            <person name="Ahn C.-Y."/>
            <person name="Oh H.-M."/>
        </authorList>
    </citation>
    <scope>NUCLEOTIDE SEQUENCE [LARGE SCALE GENOMIC DNA]</scope>
    <source>
        <strain evidence="6 7">KCTC 12570</strain>
    </source>
</reference>
<feature type="DNA-binding region" description="H-T-H motif" evidence="4">
    <location>
        <begin position="28"/>
        <end position="47"/>
    </location>
</feature>
<feature type="domain" description="HTH tetR-type" evidence="5">
    <location>
        <begin position="5"/>
        <end position="65"/>
    </location>
</feature>